<organism evidence="4 5">
    <name type="scientific">Microbacterium resistens</name>
    <dbReference type="NCBI Taxonomy" id="156977"/>
    <lineage>
        <taxon>Bacteria</taxon>
        <taxon>Bacillati</taxon>
        <taxon>Actinomycetota</taxon>
        <taxon>Actinomycetes</taxon>
        <taxon>Micrococcales</taxon>
        <taxon>Microbacteriaceae</taxon>
        <taxon>Microbacterium</taxon>
    </lineage>
</organism>
<reference evidence="4 5" key="1">
    <citation type="submission" date="2023-07" db="EMBL/GenBank/DDBJ databases">
        <title>Sorghum-associated microbial communities from plants grown in Nebraska, USA.</title>
        <authorList>
            <person name="Schachtman D."/>
        </authorList>
    </citation>
    <scope>NUCLEOTIDE SEQUENCE [LARGE SCALE GENOMIC DNA]</scope>
    <source>
        <strain evidence="4 5">2980</strain>
    </source>
</reference>
<dbReference type="InterPro" id="IPR006976">
    <property type="entry name" value="VanZ-like"/>
</dbReference>
<feature type="domain" description="VanZ-like" evidence="3">
    <location>
        <begin position="40"/>
        <end position="153"/>
    </location>
</feature>
<dbReference type="PANTHER" id="PTHR36834">
    <property type="entry name" value="MEMBRANE PROTEIN-RELATED"/>
    <property type="match status" value="1"/>
</dbReference>
<accession>A0ABU1SCC1</accession>
<evidence type="ECO:0000313" key="5">
    <source>
        <dbReference type="Proteomes" id="UP001259347"/>
    </source>
</evidence>
<feature type="transmembrane region" description="Helical" evidence="2">
    <location>
        <begin position="82"/>
        <end position="100"/>
    </location>
</feature>
<feature type="transmembrane region" description="Helical" evidence="2">
    <location>
        <begin position="105"/>
        <end position="124"/>
    </location>
</feature>
<protein>
    <submittedName>
        <fullName evidence="4">Glycopeptide antibiotics resistance protein</fullName>
    </submittedName>
</protein>
<dbReference type="PANTHER" id="PTHR36834:SF1">
    <property type="entry name" value="INTEGRAL MEMBRANE PROTEIN"/>
    <property type="match status" value="1"/>
</dbReference>
<proteinExistence type="predicted"/>
<dbReference type="RefSeq" id="WP_310019867.1">
    <property type="nucleotide sequence ID" value="NZ_JAVDUM010000007.1"/>
</dbReference>
<feature type="transmembrane region" description="Helical" evidence="2">
    <location>
        <begin position="37"/>
        <end position="55"/>
    </location>
</feature>
<name>A0ABU1SCC1_9MICO</name>
<keyword evidence="5" id="KW-1185">Reference proteome</keyword>
<keyword evidence="2" id="KW-1133">Transmembrane helix</keyword>
<evidence type="ECO:0000259" key="3">
    <source>
        <dbReference type="Pfam" id="PF04892"/>
    </source>
</evidence>
<gene>
    <name evidence="4" type="ORF">J2Y69_001850</name>
</gene>
<evidence type="ECO:0000313" key="4">
    <source>
        <dbReference type="EMBL" id="MDR6867249.1"/>
    </source>
</evidence>
<dbReference type="EMBL" id="JAVDUM010000007">
    <property type="protein sequence ID" value="MDR6867249.1"/>
    <property type="molecule type" value="Genomic_DNA"/>
</dbReference>
<evidence type="ECO:0000256" key="1">
    <source>
        <dbReference type="SAM" id="MobiDB-lite"/>
    </source>
</evidence>
<keyword evidence="2" id="KW-0812">Transmembrane</keyword>
<dbReference type="InterPro" id="IPR053150">
    <property type="entry name" value="Teicoplanin_resist-assoc"/>
</dbReference>
<evidence type="ECO:0000256" key="2">
    <source>
        <dbReference type="SAM" id="Phobius"/>
    </source>
</evidence>
<dbReference type="Proteomes" id="UP001259347">
    <property type="component" value="Unassembled WGS sequence"/>
</dbReference>
<comment type="caution">
    <text evidence="4">The sequence shown here is derived from an EMBL/GenBank/DDBJ whole genome shotgun (WGS) entry which is preliminary data.</text>
</comment>
<feature type="region of interest" description="Disordered" evidence="1">
    <location>
        <begin position="1"/>
        <end position="28"/>
    </location>
</feature>
<dbReference type="Pfam" id="PF04892">
    <property type="entry name" value="VanZ"/>
    <property type="match status" value="1"/>
</dbReference>
<feature type="transmembrane region" description="Helical" evidence="2">
    <location>
        <begin position="136"/>
        <end position="153"/>
    </location>
</feature>
<keyword evidence="2" id="KW-0472">Membrane</keyword>
<sequence>MEHDGNALPRRFATAPPSPPAVAPDPASERPLLRRPWVWFIAYAIVLSLVAFWPQHVDKGISPFLEKLIALIPLMTYERLEFGANVALFIPFGVLLTLMLTRQRYLVVPIAFLTTFTIESVQGVMLPDRTPSVNDILANTAGACIGLVLAVLLERALAGRRIAGER</sequence>